<dbReference type="GO" id="GO:0009055">
    <property type="term" value="F:electron transfer activity"/>
    <property type="evidence" value="ECO:0007669"/>
    <property type="project" value="InterPro"/>
</dbReference>
<dbReference type="Pfam" id="PF07583">
    <property type="entry name" value="PSCyt2"/>
    <property type="match status" value="1"/>
</dbReference>
<sequence length="1106" mass="123554">MPSPAHRRVRPSIRNRRAAHAQVPLTFGTPTTTYLREPIQAMTKVFPHTLSTVCWMMLVAVSAASAADSTEPSPEQLRFFEQDVRPLLVEHCSKCHGEEKQSGGLRLDSIGALLGGGDSGPAIVAGKPAESLLVEAINWESYEMPPSGKLDDEAIDVLTRWVEMGAPWPGGDREAMVRPTVTKITEEDRAFWSFRPLSVPEAPAAAASWGQNDIDAFILRKLQEQNLSPAPRADRTTLVRRLYQAVTGLPPTPEQVDAFVHNESPDAYEKLVDELLVSERYGEHLARFWLDLVRYAESDGWRQDAYRPHAWRYRDYVIRSFNADKPYDRFVQEQLAGDEIAPGDPEALAATGYYRHGIYEYNQRDAVTQWSDMLNDITDTTGDVFLGLGMGCARCHDHKFDPILQKDYFRLQAFFANIWMRDDIPIATSEEIAAFQQQMAVWEEQTVEIRAKLDELEGPKRDALAKTAIGRFTEDIQAIMAKPADERTAYETQIADLVDRQVLAEYGRLSSKFKGEEKERWEALKKELAAFDAIKPAPLPEGRTATDVGVSAPTVYIPGKERLGEVAPGFLSVFEEDPAEILPPGEMASTGRRTTLARWLTRPDHPLTTRVITNRIWQQLFGTGLVATPSDFGHLGEPPSHPELLDWLARRFVEEGWSLKWLHREILLSETFRQSAHPAEVDVAMKTDPGNRLLWRFPIRRLTAEQIRDAMLAVSGELKESVGGPSVDASAPRRSIYMKVRRNSPDPLLKAFDFPDRVASIGERNVTTTPSQSLLMINGGWPLERSQKFASRLTREVPRGDESRVRRAYQLAIAREPSETELSRAVGYLEAQRERDEERRRELLPETESMPSTESAAVVVSDGKDHRPLQSRPNATLPEGDFTVEAVVMLRSLYPDATVRTIVSQWDSSTGHPGWSLGVTSTKSGYKPRNLILQLVGKDSAGKLKYEVVASNLRPELNRPYYVAVSVDLDETGEAGVTFCMKDLSHDDAIPQWASASHHVVSGYTNSEPLLIGGRSTSKAHRWDGLIDEVRLTDAALPKESLGSIDRPLEEATVGKWTFEADGLLADRSSRGHDLTIGNASAFAADPALVDLCQILMNSNEFLYVD</sequence>
<evidence type="ECO:0000256" key="1">
    <source>
        <dbReference type="SAM" id="MobiDB-lite"/>
    </source>
</evidence>
<dbReference type="InterPro" id="IPR011429">
    <property type="entry name" value="Cyt_c_Planctomycete-type"/>
</dbReference>
<dbReference type="InterPro" id="IPR036909">
    <property type="entry name" value="Cyt_c-like_dom_sf"/>
</dbReference>
<dbReference type="GO" id="GO:0020037">
    <property type="term" value="F:heme binding"/>
    <property type="evidence" value="ECO:0007669"/>
    <property type="project" value="InterPro"/>
</dbReference>
<feature type="domain" description="DUF1549" evidence="2">
    <location>
        <begin position="214"/>
        <end position="418"/>
    </location>
</feature>
<dbReference type="OrthoDB" id="127107at2"/>
<dbReference type="Proteomes" id="UP000320496">
    <property type="component" value="Chromosome"/>
</dbReference>
<evidence type="ECO:0000259" key="4">
    <source>
        <dbReference type="Pfam" id="PF07635"/>
    </source>
</evidence>
<evidence type="ECO:0000313" key="6">
    <source>
        <dbReference type="Proteomes" id="UP000320496"/>
    </source>
</evidence>
<evidence type="ECO:0000259" key="2">
    <source>
        <dbReference type="Pfam" id="PF07583"/>
    </source>
</evidence>
<dbReference type="SUPFAM" id="SSF46626">
    <property type="entry name" value="Cytochrome c"/>
    <property type="match status" value="1"/>
</dbReference>
<accession>A0A517Z736</accession>
<dbReference type="InterPro" id="IPR013320">
    <property type="entry name" value="ConA-like_dom_sf"/>
</dbReference>
<dbReference type="AlphaFoldDB" id="A0A517Z736"/>
<organism evidence="5 6">
    <name type="scientific">Maioricimonas rarisocia</name>
    <dbReference type="NCBI Taxonomy" id="2528026"/>
    <lineage>
        <taxon>Bacteria</taxon>
        <taxon>Pseudomonadati</taxon>
        <taxon>Planctomycetota</taxon>
        <taxon>Planctomycetia</taxon>
        <taxon>Planctomycetales</taxon>
        <taxon>Planctomycetaceae</taxon>
        <taxon>Maioricimonas</taxon>
    </lineage>
</organism>
<evidence type="ECO:0000259" key="3">
    <source>
        <dbReference type="Pfam" id="PF07587"/>
    </source>
</evidence>
<dbReference type="InterPro" id="IPR011444">
    <property type="entry name" value="DUF1549"/>
</dbReference>
<feature type="domain" description="DUF1553" evidence="3">
    <location>
        <begin position="592"/>
        <end position="828"/>
    </location>
</feature>
<evidence type="ECO:0000313" key="5">
    <source>
        <dbReference type="EMBL" id="QDU38241.1"/>
    </source>
</evidence>
<dbReference type="EMBL" id="CP036275">
    <property type="protein sequence ID" value="QDU38241.1"/>
    <property type="molecule type" value="Genomic_DNA"/>
</dbReference>
<keyword evidence="6" id="KW-1185">Reference proteome</keyword>
<name>A0A517Z736_9PLAN</name>
<dbReference type="Pfam" id="PF13385">
    <property type="entry name" value="Laminin_G_3"/>
    <property type="match status" value="1"/>
</dbReference>
<feature type="compositionally biased region" description="Basic and acidic residues" evidence="1">
    <location>
        <begin position="832"/>
        <end position="844"/>
    </location>
</feature>
<dbReference type="Pfam" id="PF07635">
    <property type="entry name" value="PSCyt1"/>
    <property type="match status" value="1"/>
</dbReference>
<feature type="domain" description="Cytochrome C Planctomycete-type" evidence="4">
    <location>
        <begin position="92"/>
        <end position="148"/>
    </location>
</feature>
<feature type="region of interest" description="Disordered" evidence="1">
    <location>
        <begin position="832"/>
        <end position="856"/>
    </location>
</feature>
<dbReference type="PANTHER" id="PTHR35889:SF3">
    <property type="entry name" value="F-BOX DOMAIN-CONTAINING PROTEIN"/>
    <property type="match status" value="1"/>
</dbReference>
<proteinExistence type="predicted"/>
<dbReference type="SUPFAM" id="SSF49899">
    <property type="entry name" value="Concanavalin A-like lectins/glucanases"/>
    <property type="match status" value="1"/>
</dbReference>
<dbReference type="InterPro" id="IPR022655">
    <property type="entry name" value="DUF1553"/>
</dbReference>
<dbReference type="Gene3D" id="2.60.120.200">
    <property type="match status" value="1"/>
</dbReference>
<protein>
    <submittedName>
        <fullName evidence="5">Planctomycete cytochrome C</fullName>
    </submittedName>
</protein>
<dbReference type="Pfam" id="PF07587">
    <property type="entry name" value="PSD1"/>
    <property type="match status" value="1"/>
</dbReference>
<dbReference type="PANTHER" id="PTHR35889">
    <property type="entry name" value="CYCLOINULO-OLIGOSACCHARIDE FRUCTANOTRANSFERASE-RELATED"/>
    <property type="match status" value="1"/>
</dbReference>
<gene>
    <name evidence="5" type="ORF">Mal4_25660</name>
</gene>
<dbReference type="KEGG" id="mri:Mal4_25660"/>
<reference evidence="5 6" key="1">
    <citation type="submission" date="2019-02" db="EMBL/GenBank/DDBJ databases">
        <title>Deep-cultivation of Planctomycetes and their phenomic and genomic characterization uncovers novel biology.</title>
        <authorList>
            <person name="Wiegand S."/>
            <person name="Jogler M."/>
            <person name="Boedeker C."/>
            <person name="Pinto D."/>
            <person name="Vollmers J."/>
            <person name="Rivas-Marin E."/>
            <person name="Kohn T."/>
            <person name="Peeters S.H."/>
            <person name="Heuer A."/>
            <person name="Rast P."/>
            <person name="Oberbeckmann S."/>
            <person name="Bunk B."/>
            <person name="Jeske O."/>
            <person name="Meyerdierks A."/>
            <person name="Storesund J.E."/>
            <person name="Kallscheuer N."/>
            <person name="Luecker S."/>
            <person name="Lage O.M."/>
            <person name="Pohl T."/>
            <person name="Merkel B.J."/>
            <person name="Hornburger P."/>
            <person name="Mueller R.-W."/>
            <person name="Bruemmer F."/>
            <person name="Labrenz M."/>
            <person name="Spormann A.M."/>
            <person name="Op den Camp H."/>
            <person name="Overmann J."/>
            <person name="Amann R."/>
            <person name="Jetten M.S.M."/>
            <person name="Mascher T."/>
            <person name="Medema M.H."/>
            <person name="Devos D.P."/>
            <person name="Kaster A.-K."/>
            <person name="Ovreas L."/>
            <person name="Rohde M."/>
            <person name="Galperin M.Y."/>
            <person name="Jogler C."/>
        </authorList>
    </citation>
    <scope>NUCLEOTIDE SEQUENCE [LARGE SCALE GENOMIC DNA]</scope>
    <source>
        <strain evidence="5 6">Mal4</strain>
    </source>
</reference>